<dbReference type="AlphaFoldDB" id="J9EDE5"/>
<proteinExistence type="inferred from homology"/>
<evidence type="ECO:0000256" key="1">
    <source>
        <dbReference type="ARBA" id="ARBA00004123"/>
    </source>
</evidence>
<sequence length="475" mass="54129">MNDRNKHSIRSPAWKNPCDVIKKGIRKNRRGLSVSSSSSSSSSLKQLSVDNEADERFSVLSTMISQGADSTIINPFRRVSCKRSFNRNTLPEKIIDDKCDVSSTVVDLIADSNALQEFPSSVFDKMKKISMSKDTEARSSTSISTTTTSTTGSLPVDFSSIDEFSCSTPKKKTLRVEQSKTKVDSLPVDLRLGLKLRLESPKRFFWLEKSKGIAAYDDAIKLFCSLQTGANEIAMETTERSVSDLSKFLACTLYWQFPDLAWQPSFPRLDNDSRLVGVRNPVVPSLHTLGDPLVQALTMQWYSFYSLEQLYHSWRFGKRQYFYACCPTYTILFWKTPKSIVEMDENLSKSDEKYNFQVVITPTTYGFRQQLREDGIKYSMPLRHSRYSSSRHSILNDNSLLDTTQSQPPLISDNKKEQSWISSDGSLSGKRDDFILISDSKENQVDNDGKRKKKKMTREAKGIAYLFRKKYLSHI</sequence>
<evidence type="ECO:0000256" key="2">
    <source>
        <dbReference type="ARBA" id="ARBA00022473"/>
    </source>
</evidence>
<evidence type="ECO:0000256" key="3">
    <source>
        <dbReference type="ARBA" id="ARBA00023242"/>
    </source>
</evidence>
<dbReference type="InterPro" id="IPR024861">
    <property type="entry name" value="Donson"/>
</dbReference>
<dbReference type="Proteomes" id="UP000004810">
    <property type="component" value="Unassembled WGS sequence"/>
</dbReference>
<dbReference type="PANTHER" id="PTHR12972">
    <property type="entry name" value="DOWNSTREAM NEIGHBOR OF SON"/>
    <property type="match status" value="1"/>
</dbReference>
<keyword evidence="2" id="KW-0217">Developmental protein</keyword>
<name>J9EDE5_WUCBA</name>
<dbReference type="EMBL" id="ADBV01004464">
    <property type="protein sequence ID" value="EJW80491.1"/>
    <property type="molecule type" value="Genomic_DNA"/>
</dbReference>
<protein>
    <submittedName>
        <fullName evidence="5">Uncharacterized protein</fullName>
    </submittedName>
</protein>
<keyword evidence="3" id="KW-0539">Nucleus</keyword>
<dbReference type="GO" id="GO:0005634">
    <property type="term" value="C:nucleus"/>
    <property type="evidence" value="ECO:0007669"/>
    <property type="project" value="UniProtKB-SubCell"/>
</dbReference>
<evidence type="ECO:0000256" key="4">
    <source>
        <dbReference type="ARBA" id="ARBA00025806"/>
    </source>
</evidence>
<dbReference type="PANTHER" id="PTHR12972:SF0">
    <property type="entry name" value="PROTEIN DOWNSTREAM NEIGHBOR OF SON"/>
    <property type="match status" value="1"/>
</dbReference>
<dbReference type="GO" id="GO:0033260">
    <property type="term" value="P:nuclear DNA replication"/>
    <property type="evidence" value="ECO:0007669"/>
    <property type="project" value="TreeGrafter"/>
</dbReference>
<gene>
    <name evidence="5" type="ORF">WUBG_08601</name>
</gene>
<comment type="caution">
    <text evidence="5">The sequence shown here is derived from an EMBL/GenBank/DDBJ whole genome shotgun (WGS) entry which is preliminary data.</text>
</comment>
<organism evidence="5 6">
    <name type="scientific">Wuchereria bancrofti</name>
    <dbReference type="NCBI Taxonomy" id="6293"/>
    <lineage>
        <taxon>Eukaryota</taxon>
        <taxon>Metazoa</taxon>
        <taxon>Ecdysozoa</taxon>
        <taxon>Nematoda</taxon>
        <taxon>Chromadorea</taxon>
        <taxon>Rhabditida</taxon>
        <taxon>Spirurina</taxon>
        <taxon>Spiruromorpha</taxon>
        <taxon>Filarioidea</taxon>
        <taxon>Onchocercidae</taxon>
        <taxon>Wuchereria</taxon>
    </lineage>
</organism>
<comment type="similarity">
    <text evidence="4">Belongs to the DONSON family.</text>
</comment>
<evidence type="ECO:0000313" key="6">
    <source>
        <dbReference type="Proteomes" id="UP000004810"/>
    </source>
</evidence>
<evidence type="ECO:0000313" key="5">
    <source>
        <dbReference type="EMBL" id="EJW80491.1"/>
    </source>
</evidence>
<accession>J9EDE5</accession>
<comment type="subcellular location">
    <subcellularLocation>
        <location evidence="1">Nucleus</location>
    </subcellularLocation>
</comment>
<reference evidence="6" key="1">
    <citation type="submission" date="2012-08" db="EMBL/GenBank/DDBJ databases">
        <title>The Genome Sequence of Wuchereria bancrofti.</title>
        <authorList>
            <person name="Nutman T.B."/>
            <person name="Fink D.L."/>
            <person name="Russ C."/>
            <person name="Young S."/>
            <person name="Zeng Q."/>
            <person name="Koehrsen M."/>
            <person name="Alvarado L."/>
            <person name="Berlin A."/>
            <person name="Chapman S.B."/>
            <person name="Chen Z."/>
            <person name="Freedman E."/>
            <person name="Gellesch M."/>
            <person name="Goldberg J."/>
            <person name="Griggs A."/>
            <person name="Gujja S."/>
            <person name="Heilman E.R."/>
            <person name="Heiman D."/>
            <person name="Hepburn T."/>
            <person name="Howarth C."/>
            <person name="Jen D."/>
            <person name="Larson L."/>
            <person name="Lewis B."/>
            <person name="Mehta T."/>
            <person name="Park D."/>
            <person name="Pearson M."/>
            <person name="Roberts A."/>
            <person name="Saif S."/>
            <person name="Shea T."/>
            <person name="Shenoy N."/>
            <person name="Sisk P."/>
            <person name="Stolte C."/>
            <person name="Sykes S."/>
            <person name="Walk T."/>
            <person name="White J."/>
            <person name="Yandava C."/>
            <person name="Haas B."/>
            <person name="Henn M.R."/>
            <person name="Nusbaum C."/>
            <person name="Birren B."/>
        </authorList>
    </citation>
    <scope>NUCLEOTIDE SEQUENCE [LARGE SCALE GENOMIC DNA]</scope>
    <source>
        <strain evidence="6">NA</strain>
    </source>
</reference>